<proteinExistence type="predicted"/>
<dbReference type="AlphaFoldDB" id="A0A9W6THG3"/>
<protein>
    <submittedName>
        <fullName evidence="1">Unnamed protein product</fullName>
    </submittedName>
</protein>
<reference evidence="1" key="1">
    <citation type="submission" date="2023-04" db="EMBL/GenBank/DDBJ databases">
        <title>Phytophthora lilii NBRC 32176.</title>
        <authorList>
            <person name="Ichikawa N."/>
            <person name="Sato H."/>
            <person name="Tonouchi N."/>
        </authorList>
    </citation>
    <scope>NUCLEOTIDE SEQUENCE</scope>
    <source>
        <strain evidence="1">NBRC 32176</strain>
    </source>
</reference>
<comment type="caution">
    <text evidence="1">The sequence shown here is derived from an EMBL/GenBank/DDBJ whole genome shotgun (WGS) entry which is preliminary data.</text>
</comment>
<sequence>MLVGSFAILNPSGAGTSRHGQAILHAQAVPAARTPRPLPQRPRGGSRCPLVHVGAVFASSLDWKSPQNGEIIGSGAVLQVHDENLQSVKLLNQFMDEHYASQSGGGSMHWRRLGAPKEKVEAVFIAAGDGFVLD</sequence>
<dbReference type="Proteomes" id="UP001165083">
    <property type="component" value="Unassembled WGS sequence"/>
</dbReference>
<dbReference type="EMBL" id="BSXW01000143">
    <property type="protein sequence ID" value="GMF13112.1"/>
    <property type="molecule type" value="Genomic_DNA"/>
</dbReference>
<keyword evidence="2" id="KW-1185">Reference proteome</keyword>
<evidence type="ECO:0000313" key="1">
    <source>
        <dbReference type="EMBL" id="GMF13112.1"/>
    </source>
</evidence>
<name>A0A9W6THG3_9STRA</name>
<gene>
    <name evidence="1" type="ORF">Plil01_000362400</name>
</gene>
<accession>A0A9W6THG3</accession>
<organism evidence="1 2">
    <name type="scientific">Phytophthora lilii</name>
    <dbReference type="NCBI Taxonomy" id="2077276"/>
    <lineage>
        <taxon>Eukaryota</taxon>
        <taxon>Sar</taxon>
        <taxon>Stramenopiles</taxon>
        <taxon>Oomycota</taxon>
        <taxon>Peronosporomycetes</taxon>
        <taxon>Peronosporales</taxon>
        <taxon>Peronosporaceae</taxon>
        <taxon>Phytophthora</taxon>
    </lineage>
</organism>
<evidence type="ECO:0000313" key="2">
    <source>
        <dbReference type="Proteomes" id="UP001165083"/>
    </source>
</evidence>